<sequence>MINENQRLAGIISSWTRSSTSLGKLHGVVKPSGDKTGLGYSSNDSSTTEISCTPQPDRTKFQTMNFVKSSVGQPVESKSDEEKITAKPSIWQGRFCGLGYTAPEKSRVSWIKNKVEQMRGKPKCGGTKQNKLLRRTDQWSSGATTQPATTPMIAFDLSGATTQPADQNARSTQVINRISGSIYHAERSSNSLLKYATHQLLKISYGKCLQARIYQDIYKSAFTKAHITYSSQLRSLTQLLQIHRTLSSSKSGLKTLRKAYPKAQTDQKNCRPEIREDARTCNYFTLPQHAGSKAPNWYQSKELIKTNPAPPISLLTTAEIDDNLTEKGSNEQYQSRVSLERK</sequence>
<evidence type="ECO:0000313" key="2">
    <source>
        <dbReference type="EMBL" id="KZV53953.1"/>
    </source>
</evidence>
<gene>
    <name evidence="2" type="ORF">F511_42249</name>
</gene>
<organism evidence="2 3">
    <name type="scientific">Dorcoceras hygrometricum</name>
    <dbReference type="NCBI Taxonomy" id="472368"/>
    <lineage>
        <taxon>Eukaryota</taxon>
        <taxon>Viridiplantae</taxon>
        <taxon>Streptophyta</taxon>
        <taxon>Embryophyta</taxon>
        <taxon>Tracheophyta</taxon>
        <taxon>Spermatophyta</taxon>
        <taxon>Magnoliopsida</taxon>
        <taxon>eudicotyledons</taxon>
        <taxon>Gunneridae</taxon>
        <taxon>Pentapetalae</taxon>
        <taxon>asterids</taxon>
        <taxon>lamiids</taxon>
        <taxon>Lamiales</taxon>
        <taxon>Gesneriaceae</taxon>
        <taxon>Didymocarpoideae</taxon>
        <taxon>Trichosporeae</taxon>
        <taxon>Loxocarpinae</taxon>
        <taxon>Dorcoceras</taxon>
    </lineage>
</organism>
<feature type="region of interest" description="Disordered" evidence="1">
    <location>
        <begin position="33"/>
        <end position="57"/>
    </location>
</feature>
<feature type="compositionally biased region" description="Polar residues" evidence="1">
    <location>
        <begin position="39"/>
        <end position="57"/>
    </location>
</feature>
<reference evidence="2 3" key="1">
    <citation type="journal article" date="2015" name="Proc. Natl. Acad. Sci. U.S.A.">
        <title>The resurrection genome of Boea hygrometrica: A blueprint for survival of dehydration.</title>
        <authorList>
            <person name="Xiao L."/>
            <person name="Yang G."/>
            <person name="Zhang L."/>
            <person name="Yang X."/>
            <person name="Zhao S."/>
            <person name="Ji Z."/>
            <person name="Zhou Q."/>
            <person name="Hu M."/>
            <person name="Wang Y."/>
            <person name="Chen M."/>
            <person name="Xu Y."/>
            <person name="Jin H."/>
            <person name="Xiao X."/>
            <person name="Hu G."/>
            <person name="Bao F."/>
            <person name="Hu Y."/>
            <person name="Wan P."/>
            <person name="Li L."/>
            <person name="Deng X."/>
            <person name="Kuang T."/>
            <person name="Xiang C."/>
            <person name="Zhu J.K."/>
            <person name="Oliver M.J."/>
            <person name="He Y."/>
        </authorList>
    </citation>
    <scope>NUCLEOTIDE SEQUENCE [LARGE SCALE GENOMIC DNA]</scope>
    <source>
        <strain evidence="3">cv. XS01</strain>
    </source>
</reference>
<accession>A0A2Z7D326</accession>
<dbReference type="EMBL" id="KQ989810">
    <property type="protein sequence ID" value="KZV53953.1"/>
    <property type="molecule type" value="Genomic_DNA"/>
</dbReference>
<dbReference type="Proteomes" id="UP000250235">
    <property type="component" value="Unassembled WGS sequence"/>
</dbReference>
<keyword evidence="3" id="KW-1185">Reference proteome</keyword>
<evidence type="ECO:0000313" key="3">
    <source>
        <dbReference type="Proteomes" id="UP000250235"/>
    </source>
</evidence>
<evidence type="ECO:0000256" key="1">
    <source>
        <dbReference type="SAM" id="MobiDB-lite"/>
    </source>
</evidence>
<dbReference type="AlphaFoldDB" id="A0A2Z7D326"/>
<protein>
    <submittedName>
        <fullName evidence="2">Uncharacterized protein</fullName>
    </submittedName>
</protein>
<proteinExistence type="predicted"/>
<name>A0A2Z7D326_9LAMI</name>